<dbReference type="InterPro" id="IPR050830">
    <property type="entry name" value="Fungal_FAS"/>
</dbReference>
<evidence type="ECO:0000313" key="4">
    <source>
        <dbReference type="Proteomes" id="UP000053593"/>
    </source>
</evidence>
<evidence type="ECO:0000313" key="3">
    <source>
        <dbReference type="EMBL" id="KIK51904.1"/>
    </source>
</evidence>
<dbReference type="Gene3D" id="2.40.128.700">
    <property type="match status" value="1"/>
</dbReference>
<dbReference type="GO" id="GO:0005835">
    <property type="term" value="C:fatty acid synthase complex"/>
    <property type="evidence" value="ECO:0007669"/>
    <property type="project" value="InterPro"/>
</dbReference>
<dbReference type="AlphaFoldDB" id="A0A0D0BQJ9"/>
<dbReference type="EMBL" id="KN834852">
    <property type="protein sequence ID" value="KIK51904.1"/>
    <property type="molecule type" value="Genomic_DNA"/>
</dbReference>
<dbReference type="PANTHER" id="PTHR10982:SF21">
    <property type="entry name" value="FATTY ACID SYNTHASE SUBUNIT BETA"/>
    <property type="match status" value="1"/>
</dbReference>
<protein>
    <recommendedName>
        <fullName evidence="2">MaoC-like domain-containing protein</fullName>
    </recommendedName>
</protein>
<dbReference type="PANTHER" id="PTHR10982">
    <property type="entry name" value="MALONYL COA-ACYL CARRIER PROTEIN TRANSACYLASE"/>
    <property type="match status" value="1"/>
</dbReference>
<name>A0A0D0BQJ9_9AGAR</name>
<dbReference type="Proteomes" id="UP000053593">
    <property type="component" value="Unassembled WGS sequence"/>
</dbReference>
<keyword evidence="1" id="KW-0808">Transferase</keyword>
<evidence type="ECO:0000256" key="1">
    <source>
        <dbReference type="ARBA" id="ARBA00022679"/>
    </source>
</evidence>
<dbReference type="SUPFAM" id="SSF54637">
    <property type="entry name" value="Thioesterase/thiol ester dehydrase-isomerase"/>
    <property type="match status" value="1"/>
</dbReference>
<dbReference type="Pfam" id="PF01575">
    <property type="entry name" value="MaoC_dehydratas"/>
    <property type="match status" value="1"/>
</dbReference>
<feature type="domain" description="MaoC-like" evidence="2">
    <location>
        <begin position="174"/>
        <end position="235"/>
    </location>
</feature>
<dbReference type="PRINTS" id="PR01483">
    <property type="entry name" value="FASYNTHASE"/>
</dbReference>
<organism evidence="3 4">
    <name type="scientific">Collybiopsis luxurians FD-317 M1</name>
    <dbReference type="NCBI Taxonomy" id="944289"/>
    <lineage>
        <taxon>Eukaryota</taxon>
        <taxon>Fungi</taxon>
        <taxon>Dikarya</taxon>
        <taxon>Basidiomycota</taxon>
        <taxon>Agaricomycotina</taxon>
        <taxon>Agaricomycetes</taxon>
        <taxon>Agaricomycetidae</taxon>
        <taxon>Agaricales</taxon>
        <taxon>Marasmiineae</taxon>
        <taxon>Omphalotaceae</taxon>
        <taxon>Collybiopsis</taxon>
        <taxon>Collybiopsis luxurians</taxon>
    </lineage>
</organism>
<dbReference type="InterPro" id="IPR003965">
    <property type="entry name" value="Fatty_acid_synthase"/>
</dbReference>
<dbReference type="OrthoDB" id="3045391at2759"/>
<dbReference type="Gene3D" id="3.10.129.10">
    <property type="entry name" value="Hotdog Thioesterase"/>
    <property type="match status" value="1"/>
</dbReference>
<reference evidence="3 4" key="1">
    <citation type="submission" date="2014-04" db="EMBL/GenBank/DDBJ databases">
        <title>Evolutionary Origins and Diversification of the Mycorrhizal Mutualists.</title>
        <authorList>
            <consortium name="DOE Joint Genome Institute"/>
            <consortium name="Mycorrhizal Genomics Consortium"/>
            <person name="Kohler A."/>
            <person name="Kuo A."/>
            <person name="Nagy L.G."/>
            <person name="Floudas D."/>
            <person name="Copeland A."/>
            <person name="Barry K.W."/>
            <person name="Cichocki N."/>
            <person name="Veneault-Fourrey C."/>
            <person name="LaButti K."/>
            <person name="Lindquist E.A."/>
            <person name="Lipzen A."/>
            <person name="Lundell T."/>
            <person name="Morin E."/>
            <person name="Murat C."/>
            <person name="Riley R."/>
            <person name="Ohm R."/>
            <person name="Sun H."/>
            <person name="Tunlid A."/>
            <person name="Henrissat B."/>
            <person name="Grigoriev I.V."/>
            <person name="Hibbett D.S."/>
            <person name="Martin F."/>
        </authorList>
    </citation>
    <scope>NUCLEOTIDE SEQUENCE [LARGE SCALE GENOMIC DNA]</scope>
    <source>
        <strain evidence="3 4">FD-317 M1</strain>
    </source>
</reference>
<keyword evidence="4" id="KW-1185">Reference proteome</keyword>
<dbReference type="Pfam" id="PF22235">
    <property type="entry name" value="FAS1_thioest_ins"/>
    <property type="match status" value="1"/>
</dbReference>
<gene>
    <name evidence="3" type="ORF">GYMLUDRAFT_251663</name>
</gene>
<dbReference type="HOGENOM" id="CLU_1161249_0_0_1"/>
<dbReference type="GO" id="GO:0004312">
    <property type="term" value="F:fatty acid synthase activity"/>
    <property type="evidence" value="ECO:0007669"/>
    <property type="project" value="InterPro"/>
</dbReference>
<dbReference type="InterPro" id="IPR029069">
    <property type="entry name" value="HotDog_dom_sf"/>
</dbReference>
<sequence length="239" mass="26669">MVKGAKPFQAGNICKSEAEIISVDNTQPGKVVKVEGHVYCDGKPVVEVVSAFLYCGFFTNYENTFETTEEPDYVVTLATEADVRVLQSKEWFNWEDNSKPLIPGVPLTFHVQSLSITGEIFVWDQLKNLQKDGTIEFQADDAYGNPIVSYLQHHKTTQGQTVPLTNEGCKLTTTEGSTLFWSPLTNEPYSGISGYFNPIHINPYFSRYTGLPSTITHGLWLSTATCKYIENVVTKGHPE</sequence>
<dbReference type="GO" id="GO:0006633">
    <property type="term" value="P:fatty acid biosynthetic process"/>
    <property type="evidence" value="ECO:0007669"/>
    <property type="project" value="InterPro"/>
</dbReference>
<evidence type="ECO:0000259" key="2">
    <source>
        <dbReference type="Pfam" id="PF01575"/>
    </source>
</evidence>
<accession>A0A0D0BQJ9</accession>
<proteinExistence type="predicted"/>
<dbReference type="InterPro" id="IPR002539">
    <property type="entry name" value="MaoC-like_dom"/>
</dbReference>